<dbReference type="RefSeq" id="WP_132408162.1">
    <property type="nucleotide sequence ID" value="NZ_SMKA01000078.1"/>
</dbReference>
<dbReference type="AlphaFoldDB" id="A0A4R4Q0H3"/>
<evidence type="ECO:0000313" key="3">
    <source>
        <dbReference type="Proteomes" id="UP000295075"/>
    </source>
</evidence>
<dbReference type="PANTHER" id="PTHR30615:SF8">
    <property type="entry name" value="UPF0047 PROTEIN C4A8.02C"/>
    <property type="match status" value="1"/>
</dbReference>
<evidence type="ECO:0000313" key="2">
    <source>
        <dbReference type="EMBL" id="TDC28387.1"/>
    </source>
</evidence>
<dbReference type="Pfam" id="PF01894">
    <property type="entry name" value="YjbQ"/>
    <property type="match status" value="1"/>
</dbReference>
<dbReference type="InterPro" id="IPR001602">
    <property type="entry name" value="UPF0047_YjbQ-like"/>
</dbReference>
<proteinExistence type="inferred from homology"/>
<dbReference type="OrthoDB" id="9801725at2"/>
<evidence type="ECO:0000256" key="1">
    <source>
        <dbReference type="ARBA" id="ARBA00005534"/>
    </source>
</evidence>
<comment type="caution">
    <text evidence="2">The sequence shown here is derived from an EMBL/GenBank/DDBJ whole genome shotgun (WGS) entry which is preliminary data.</text>
</comment>
<protein>
    <submittedName>
        <fullName evidence="2">YjbQ family protein</fullName>
    </submittedName>
</protein>
<dbReference type="Gene3D" id="2.60.120.460">
    <property type="entry name" value="YjbQ-like"/>
    <property type="match status" value="1"/>
</dbReference>
<dbReference type="EMBL" id="SMKA01000078">
    <property type="protein sequence ID" value="TDC28387.1"/>
    <property type="molecule type" value="Genomic_DNA"/>
</dbReference>
<keyword evidence="3" id="KW-1185">Reference proteome</keyword>
<dbReference type="SUPFAM" id="SSF111038">
    <property type="entry name" value="YjbQ-like"/>
    <property type="match status" value="1"/>
</dbReference>
<organism evidence="2 3">
    <name type="scientific">Kribbella albertanoniae</name>
    <dbReference type="NCBI Taxonomy" id="1266829"/>
    <lineage>
        <taxon>Bacteria</taxon>
        <taxon>Bacillati</taxon>
        <taxon>Actinomycetota</taxon>
        <taxon>Actinomycetes</taxon>
        <taxon>Propionibacteriales</taxon>
        <taxon>Kribbellaceae</taxon>
        <taxon>Kribbella</taxon>
    </lineage>
</organism>
<accession>A0A4R4Q0H3</accession>
<dbReference type="InterPro" id="IPR035917">
    <property type="entry name" value="YjbQ-like_sf"/>
</dbReference>
<reference evidence="2 3" key="1">
    <citation type="submission" date="2019-03" db="EMBL/GenBank/DDBJ databases">
        <title>Draft genome sequences of novel Actinobacteria.</title>
        <authorList>
            <person name="Sahin N."/>
            <person name="Ay H."/>
            <person name="Saygin H."/>
        </authorList>
    </citation>
    <scope>NUCLEOTIDE SEQUENCE [LARGE SCALE GENOMIC DNA]</scope>
    <source>
        <strain evidence="2 3">JCM 30547</strain>
    </source>
</reference>
<gene>
    <name evidence="2" type="ORF">E1261_18590</name>
</gene>
<dbReference type="PANTHER" id="PTHR30615">
    <property type="entry name" value="UNCHARACTERIZED PROTEIN YJBQ-RELATED"/>
    <property type="match status" value="1"/>
</dbReference>
<sequence length="134" mass="14664">MDSELIDLRTGTREVVLDLTSRCEEYVAGRGDGLLHVFVPHATAGVAILETGAGSDTDLLAVLEELLPRDFGWRHRHGTPGHGRDHVLPAIIPPYATIPVLDGRLTLGTWQSICFIDTNIDNPERQVRLSFLAG</sequence>
<dbReference type="Proteomes" id="UP000295075">
    <property type="component" value="Unassembled WGS sequence"/>
</dbReference>
<name>A0A4R4Q0H3_9ACTN</name>
<comment type="similarity">
    <text evidence="1">Belongs to the UPF0047 family.</text>
</comment>